<feature type="region of interest" description="Disordered" evidence="2">
    <location>
        <begin position="1"/>
        <end position="91"/>
    </location>
</feature>
<name>A0A7G7YNQ3_9CORY</name>
<protein>
    <submittedName>
        <fullName evidence="3">DUF349 domain-containing protein</fullName>
    </submittedName>
</protein>
<dbReference type="RefSeq" id="WP_185769870.1">
    <property type="nucleotide sequence ID" value="NZ_CP046883.1"/>
</dbReference>
<gene>
    <name evidence="3" type="ORF">GP473_05140</name>
</gene>
<organism evidence="3 4">
    <name type="scientific">Corynebacterium anserum</name>
    <dbReference type="NCBI Taxonomy" id="2684406"/>
    <lineage>
        <taxon>Bacteria</taxon>
        <taxon>Bacillati</taxon>
        <taxon>Actinomycetota</taxon>
        <taxon>Actinomycetes</taxon>
        <taxon>Mycobacteriales</taxon>
        <taxon>Corynebacteriaceae</taxon>
        <taxon>Corynebacterium</taxon>
    </lineage>
</organism>
<keyword evidence="4" id="KW-1185">Reference proteome</keyword>
<reference evidence="3 4" key="1">
    <citation type="submission" date="2019-12" db="EMBL/GenBank/DDBJ databases">
        <title>Corynebacterium sp. nov., isolated from feces of the Anser Albifrons in China.</title>
        <authorList>
            <person name="Liu Q."/>
        </authorList>
    </citation>
    <scope>NUCLEOTIDE SEQUENCE [LARGE SCALE GENOMIC DNA]</scope>
    <source>
        <strain evidence="3 4">23H37-10</strain>
    </source>
</reference>
<evidence type="ECO:0000313" key="4">
    <source>
        <dbReference type="Proteomes" id="UP000515275"/>
    </source>
</evidence>
<accession>A0A7G7YNQ3</accession>
<feature type="coiled-coil region" evidence="1">
    <location>
        <begin position="375"/>
        <end position="428"/>
    </location>
</feature>
<sequence length="458" mass="50792">MNSPTNHSSLPSASGSSTSVPTPNKVAMPKPGPKPSPRPNARVTGSVMAHRAVNDPSKFGRVDADGTAWVKTPTGERQIGEFKAGSPEEGLKHFGARYDDLATEVSMLEARLKSHPEEAKQVRADADNLRGSLATAAVIGDLQALDQQLQQVRAQCDTAEARVAHDKAERREKAIARKEALAEEAEKIGRESTDWKASGDRLRAILEEWKTIRGVDRATDDKLWKRYAAGRDEFSHRRGAFFSELDKNRASAKHKKEQLAEQAEALQNSTDWGATASKYRALMQEWKAAGRATRDADDRLWQRFRAAQDKFFDARKAANAKRDEEFEVNASAKQALLDEYDPKIDPSQGLDRARTQLRELQEKWEAIGFVPRARIREFDQKIAALEQRVSDAADAEWRRTNPETHARVAQFQAKVDQLASDAAAAEAKGNMKKATELRAQAAQWQEWADTAASAAAGE</sequence>
<dbReference type="AlphaFoldDB" id="A0A7G7YNQ3"/>
<dbReference type="KEGG" id="cans:GP473_05140"/>
<proteinExistence type="predicted"/>
<feature type="coiled-coil region" evidence="1">
    <location>
        <begin position="142"/>
        <end position="191"/>
    </location>
</feature>
<dbReference type="Proteomes" id="UP000515275">
    <property type="component" value="Chromosome"/>
</dbReference>
<feature type="compositionally biased region" description="Low complexity" evidence="2">
    <location>
        <begin position="8"/>
        <end position="19"/>
    </location>
</feature>
<dbReference type="EMBL" id="CP046883">
    <property type="protein sequence ID" value="QNH96123.1"/>
    <property type="molecule type" value="Genomic_DNA"/>
</dbReference>
<evidence type="ECO:0000256" key="1">
    <source>
        <dbReference type="SAM" id="Coils"/>
    </source>
</evidence>
<evidence type="ECO:0000313" key="3">
    <source>
        <dbReference type="EMBL" id="QNH96123.1"/>
    </source>
</evidence>
<dbReference type="InterPro" id="IPR007139">
    <property type="entry name" value="DUF349"/>
</dbReference>
<evidence type="ECO:0000256" key="2">
    <source>
        <dbReference type="SAM" id="MobiDB-lite"/>
    </source>
</evidence>
<feature type="coiled-coil region" evidence="1">
    <location>
        <begin position="242"/>
        <end position="269"/>
    </location>
</feature>
<keyword evidence="1" id="KW-0175">Coiled coil</keyword>
<dbReference type="Pfam" id="PF03993">
    <property type="entry name" value="DUF349"/>
    <property type="match status" value="3"/>
</dbReference>